<protein>
    <submittedName>
        <fullName evidence="2">Uncharacterized protein</fullName>
    </submittedName>
</protein>
<evidence type="ECO:0000313" key="2">
    <source>
        <dbReference type="EMBL" id="CAK9265431.1"/>
    </source>
</evidence>
<feature type="region of interest" description="Disordered" evidence="1">
    <location>
        <begin position="36"/>
        <end position="83"/>
    </location>
</feature>
<feature type="region of interest" description="Disordered" evidence="1">
    <location>
        <begin position="105"/>
        <end position="127"/>
    </location>
</feature>
<reference evidence="2" key="1">
    <citation type="submission" date="2024-02" db="EMBL/GenBank/DDBJ databases">
        <authorList>
            <consortium name="ELIXIR-Norway"/>
            <consortium name="Elixir Norway"/>
        </authorList>
    </citation>
    <scope>NUCLEOTIDE SEQUENCE</scope>
</reference>
<proteinExistence type="predicted"/>
<evidence type="ECO:0000313" key="3">
    <source>
        <dbReference type="Proteomes" id="UP001497444"/>
    </source>
</evidence>
<dbReference type="EMBL" id="OZ020112">
    <property type="protein sequence ID" value="CAK9265431.1"/>
    <property type="molecule type" value="Genomic_DNA"/>
</dbReference>
<organism evidence="2 3">
    <name type="scientific">Sphagnum jensenii</name>
    <dbReference type="NCBI Taxonomy" id="128206"/>
    <lineage>
        <taxon>Eukaryota</taxon>
        <taxon>Viridiplantae</taxon>
        <taxon>Streptophyta</taxon>
        <taxon>Embryophyta</taxon>
        <taxon>Bryophyta</taxon>
        <taxon>Sphagnophytina</taxon>
        <taxon>Sphagnopsida</taxon>
        <taxon>Sphagnales</taxon>
        <taxon>Sphagnaceae</taxon>
        <taxon>Sphagnum</taxon>
    </lineage>
</organism>
<name>A0ABP0WF04_9BRYO</name>
<evidence type="ECO:0000256" key="1">
    <source>
        <dbReference type="SAM" id="MobiDB-lite"/>
    </source>
</evidence>
<gene>
    <name evidence="2" type="ORF">CSSPJE1EN1_LOCUS10909</name>
</gene>
<accession>A0ABP0WF04</accession>
<dbReference type="Proteomes" id="UP001497444">
    <property type="component" value="Chromosome 17"/>
</dbReference>
<feature type="compositionally biased region" description="Basic and acidic residues" evidence="1">
    <location>
        <begin position="51"/>
        <end position="74"/>
    </location>
</feature>
<keyword evidence="3" id="KW-1185">Reference proteome</keyword>
<sequence length="643" mass="71343">MTTLSAANGSAFVLKKACGAQYKLVPTRVLLLQSFAGGGRGSVGGRPPKSYAEREESVSESGQEGRKAQEKDQQVQRSYGFGCGRGGTRRGTTTCDAIERHCSGVEQGADPEDSVSGVEEPAGEGFPECNASIVSGVEEEEIHQATASAAIVSRVEEEGSRQGTTSDDIIASHISGAEEAAGEVPVYSVEQAHGDGPTFDEGTEMWFSGAEEIDRFRLMRQRSGCKWLRSQVISHRECCTFKCVKIEENGSDPSLESVVRSLKEFEEAVEECNFISLAINLCYDDPPKYDTNDPELEVTEELIELVMRIDKDHVFFGFKDADRFVEEAFHAALECNIPNLMKLVVGKVKSSVVCPMSPFVDKAAMDSAFMSCHTMPELLKLLLEFNPNFGEHQINLLPKWKGHPTPSRMLQEYRPNDIWGTFETIFFEILFRDPEYEFHCYSHTNRECTLQNLTNQWKLDAHLTGLELPRSKNFNQTSQKIELQVLMEPSVLLNNSLTLKILNLKFHSDNAGSDANAGILSRFFLSGVALTATPEVDPQHFMFTKLGLGSANPAHDMLFGTTLGTSATVPLGKDKEYPSPITWHFKPELRGTMVAWRISMEVYVSILNNSRSKSAGKTLKFCFARHLQHKLSTDSTRTSLVLQ</sequence>